<dbReference type="AlphaFoldDB" id="A0A2W4WML1"/>
<organism evidence="1 2">
    <name type="scientific">Phormidesmis priestleyi</name>
    <dbReference type="NCBI Taxonomy" id="268141"/>
    <lineage>
        <taxon>Bacteria</taxon>
        <taxon>Bacillati</taxon>
        <taxon>Cyanobacteriota</taxon>
        <taxon>Cyanophyceae</taxon>
        <taxon>Leptolyngbyales</taxon>
        <taxon>Leptolyngbyaceae</taxon>
        <taxon>Phormidesmis</taxon>
    </lineage>
</organism>
<sequence length="89" mass="9998">MRSPLPSATNPQHWPQPALSRRSVAECESAQSVPALYAQTPFNVARVTITAQVNGAYRALFTCRFKNRWVSQQLVVGVYPWHMGFFAGF</sequence>
<name>A0A2W4WML1_9CYAN</name>
<dbReference type="EMBL" id="QBMP01000344">
    <property type="protein sequence ID" value="PZO45770.1"/>
    <property type="molecule type" value="Genomic_DNA"/>
</dbReference>
<proteinExistence type="predicted"/>
<gene>
    <name evidence="1" type="ORF">DCF15_21265</name>
</gene>
<dbReference type="Proteomes" id="UP000249794">
    <property type="component" value="Unassembled WGS sequence"/>
</dbReference>
<comment type="caution">
    <text evidence="1">The sequence shown here is derived from an EMBL/GenBank/DDBJ whole genome shotgun (WGS) entry which is preliminary data.</text>
</comment>
<reference evidence="2" key="1">
    <citation type="submission" date="2018-04" db="EMBL/GenBank/DDBJ databases">
        <authorList>
            <person name="Cornet L."/>
        </authorList>
    </citation>
    <scope>NUCLEOTIDE SEQUENCE [LARGE SCALE GENOMIC DNA]</scope>
</reference>
<evidence type="ECO:0000313" key="1">
    <source>
        <dbReference type="EMBL" id="PZO45770.1"/>
    </source>
</evidence>
<evidence type="ECO:0000313" key="2">
    <source>
        <dbReference type="Proteomes" id="UP000249794"/>
    </source>
</evidence>
<protein>
    <submittedName>
        <fullName evidence="1">Uncharacterized protein</fullName>
    </submittedName>
</protein>
<accession>A0A2W4WML1</accession>
<reference evidence="1 2" key="2">
    <citation type="submission" date="2018-06" db="EMBL/GenBank/DDBJ databases">
        <title>Metagenomic assembly of (sub)arctic Cyanobacteria and their associated microbiome from non-axenic cultures.</title>
        <authorList>
            <person name="Baurain D."/>
        </authorList>
    </citation>
    <scope>NUCLEOTIDE SEQUENCE [LARGE SCALE GENOMIC DNA]</scope>
    <source>
        <strain evidence="1">ULC027bin1</strain>
    </source>
</reference>